<dbReference type="CDD" id="cd03881">
    <property type="entry name" value="M28_Nicastrin"/>
    <property type="match status" value="1"/>
</dbReference>
<proteinExistence type="inferred from homology"/>
<keyword evidence="6" id="KW-0914">Notch signaling pathway</keyword>
<feature type="transmembrane region" description="Helical" evidence="10">
    <location>
        <begin position="659"/>
        <end position="682"/>
    </location>
</feature>
<evidence type="ECO:0000313" key="13">
    <source>
        <dbReference type="EMBL" id="RYR65354.1"/>
    </source>
</evidence>
<keyword evidence="5 11" id="KW-0732">Signal</keyword>
<feature type="signal peptide" evidence="11">
    <location>
        <begin position="1"/>
        <end position="27"/>
    </location>
</feature>
<keyword evidence="8 10" id="KW-0472">Membrane</keyword>
<dbReference type="STRING" id="3818.A0A445DQA6"/>
<feature type="chain" id="PRO_5019285506" description="Nicastrin" evidence="11">
    <location>
        <begin position="28"/>
        <end position="689"/>
    </location>
</feature>
<evidence type="ECO:0000256" key="9">
    <source>
        <dbReference type="ARBA" id="ARBA00023180"/>
    </source>
</evidence>
<keyword evidence="4 10" id="KW-0812">Transmembrane</keyword>
<dbReference type="Pfam" id="PF05450">
    <property type="entry name" value="Nicastrin"/>
    <property type="match status" value="1"/>
</dbReference>
<dbReference type="InterPro" id="IPR008710">
    <property type="entry name" value="Nicastrin"/>
</dbReference>
<evidence type="ECO:0000256" key="4">
    <source>
        <dbReference type="ARBA" id="ARBA00022692"/>
    </source>
</evidence>
<evidence type="ECO:0000256" key="10">
    <source>
        <dbReference type="SAM" id="Phobius"/>
    </source>
</evidence>
<accession>A0A445DQA6</accession>
<reference evidence="13 14" key="1">
    <citation type="submission" date="2019-01" db="EMBL/GenBank/DDBJ databases">
        <title>Sequencing of cultivated peanut Arachis hypogaea provides insights into genome evolution and oil improvement.</title>
        <authorList>
            <person name="Chen X."/>
        </authorList>
    </citation>
    <scope>NUCLEOTIDE SEQUENCE [LARGE SCALE GENOMIC DNA]</scope>
    <source>
        <strain evidence="14">cv. Fuhuasheng</strain>
        <tissue evidence="13">Leaves</tissue>
    </source>
</reference>
<dbReference type="Pfam" id="PF18266">
    <property type="entry name" value="Ncstrn_small"/>
    <property type="match status" value="1"/>
</dbReference>
<dbReference type="PANTHER" id="PTHR21092:SF0">
    <property type="entry name" value="NICASTRIN"/>
    <property type="match status" value="1"/>
</dbReference>
<keyword evidence="7 10" id="KW-1133">Transmembrane helix</keyword>
<comment type="similarity">
    <text evidence="2">Belongs to the nicastrin family.</text>
</comment>
<sequence length="689" mass="75015">MAPAFLPLFYFLLFFFFFAFHLPLCFSGESSAMESVPDLQNTMYKVIDGDPCVRLLNLSGPIGCASQFKPNTQFHVCVFLDPGRDKVLAPIIGFENVDGMSESSAILVSFEDFPSLFNRISDDLSFASKVAGVLVKSRTDVQNNLKGFSPDQKFPQAQFAPYHNFSYEWNPIGSGIMWKYYNFPVFLLTESATATIEEFVIRNENKKRAYTSNVAEFDLVMQTTKSGTHDSKSCLKEATCLPLGGYSVWSSLPPINVSSSKQSKPIILAVASMDSASFFRDKSLGADSPISGLIALLAAVDALSHVHGLGDLSKQLVFAVFTGEAWGYLGSRRFLVELEINSDAVHGLTHSSIETVVELGSVGKGYNEGVKNFFAHKEGGSAATDMTMTALKRAQESLLSENIKVASASASNPGIPPSSLMTFSKENSAISGVVLEDFDSVFVNKFYHSHLDDLSNVNSSAVVAAASLVARTLYILASDSKDVEDSVLASINVNVSLVKQLMGCLLACDPGLSCELVNKYISPTSTCPSHYVGVIVDEPSSTPYPGYINDVPRFVWNFLADITSIPREHINSSGCQQGCIRDEVCIKAETDGKGVCILSTTRYVPAYSTRLKYESGVWNVLPSNSSDIMGIVDPIWTESNWNSIGMRVYTVQNAAYDRIVLFGGIALTILSYLGVAFSRALITKAMKRD</sequence>
<dbReference type="GO" id="GO:0007219">
    <property type="term" value="P:Notch signaling pathway"/>
    <property type="evidence" value="ECO:0007669"/>
    <property type="project" value="UniProtKB-KW"/>
</dbReference>
<dbReference type="Gene3D" id="3.40.630.10">
    <property type="entry name" value="Zn peptidases"/>
    <property type="match status" value="1"/>
</dbReference>
<dbReference type="SUPFAM" id="SSF53187">
    <property type="entry name" value="Zn-dependent exopeptidases"/>
    <property type="match status" value="1"/>
</dbReference>
<dbReference type="AlphaFoldDB" id="A0A445DQA6"/>
<gene>
    <name evidence="13" type="ORF">Ahy_A03g011286</name>
</gene>
<evidence type="ECO:0000256" key="7">
    <source>
        <dbReference type="ARBA" id="ARBA00022989"/>
    </source>
</evidence>
<dbReference type="PANTHER" id="PTHR21092">
    <property type="entry name" value="NICASTRIN"/>
    <property type="match status" value="1"/>
</dbReference>
<name>A0A445DQA6_ARAHY</name>
<organism evidence="13 14">
    <name type="scientific">Arachis hypogaea</name>
    <name type="common">Peanut</name>
    <dbReference type="NCBI Taxonomy" id="3818"/>
    <lineage>
        <taxon>Eukaryota</taxon>
        <taxon>Viridiplantae</taxon>
        <taxon>Streptophyta</taxon>
        <taxon>Embryophyta</taxon>
        <taxon>Tracheophyta</taxon>
        <taxon>Spermatophyta</taxon>
        <taxon>Magnoliopsida</taxon>
        <taxon>eudicotyledons</taxon>
        <taxon>Gunneridae</taxon>
        <taxon>Pentapetalae</taxon>
        <taxon>rosids</taxon>
        <taxon>fabids</taxon>
        <taxon>Fabales</taxon>
        <taxon>Fabaceae</taxon>
        <taxon>Papilionoideae</taxon>
        <taxon>50 kb inversion clade</taxon>
        <taxon>dalbergioids sensu lato</taxon>
        <taxon>Dalbergieae</taxon>
        <taxon>Pterocarpus clade</taxon>
        <taxon>Arachis</taxon>
    </lineage>
</organism>
<evidence type="ECO:0000256" key="8">
    <source>
        <dbReference type="ARBA" id="ARBA00023136"/>
    </source>
</evidence>
<dbReference type="EMBL" id="SDMP01000003">
    <property type="protein sequence ID" value="RYR65354.1"/>
    <property type="molecule type" value="Genomic_DNA"/>
</dbReference>
<evidence type="ECO:0000313" key="14">
    <source>
        <dbReference type="Proteomes" id="UP000289738"/>
    </source>
</evidence>
<evidence type="ECO:0000256" key="11">
    <source>
        <dbReference type="SAM" id="SignalP"/>
    </source>
</evidence>
<dbReference type="Proteomes" id="UP000289738">
    <property type="component" value="Chromosome A03"/>
</dbReference>
<dbReference type="GO" id="GO:0005886">
    <property type="term" value="C:plasma membrane"/>
    <property type="evidence" value="ECO:0007669"/>
    <property type="project" value="TreeGrafter"/>
</dbReference>
<dbReference type="GO" id="GO:0016485">
    <property type="term" value="P:protein processing"/>
    <property type="evidence" value="ECO:0007669"/>
    <property type="project" value="InterPro"/>
</dbReference>
<evidence type="ECO:0000256" key="2">
    <source>
        <dbReference type="ARBA" id="ARBA00007717"/>
    </source>
</evidence>
<evidence type="ECO:0000256" key="3">
    <source>
        <dbReference type="ARBA" id="ARBA00015303"/>
    </source>
</evidence>
<evidence type="ECO:0000259" key="12">
    <source>
        <dbReference type="Pfam" id="PF18266"/>
    </source>
</evidence>
<evidence type="ECO:0000256" key="1">
    <source>
        <dbReference type="ARBA" id="ARBA00004479"/>
    </source>
</evidence>
<evidence type="ECO:0000256" key="5">
    <source>
        <dbReference type="ARBA" id="ARBA00022729"/>
    </source>
</evidence>
<keyword evidence="9" id="KW-0325">Glycoprotein</keyword>
<feature type="domain" description="Nicastrin small lobe" evidence="12">
    <location>
        <begin position="51"/>
        <end position="223"/>
    </location>
</feature>
<keyword evidence="14" id="KW-1185">Reference proteome</keyword>
<dbReference type="FunFam" id="3.40.630.10:FF:000075">
    <property type="entry name" value="Nicastrin"/>
    <property type="match status" value="1"/>
</dbReference>
<comment type="caution">
    <text evidence="13">The sequence shown here is derived from an EMBL/GenBank/DDBJ whole genome shotgun (WGS) entry which is preliminary data.</text>
</comment>
<protein>
    <recommendedName>
        <fullName evidence="3">Nicastrin</fullName>
    </recommendedName>
</protein>
<evidence type="ECO:0000256" key="6">
    <source>
        <dbReference type="ARBA" id="ARBA00022976"/>
    </source>
</evidence>
<dbReference type="InterPro" id="IPR041084">
    <property type="entry name" value="Ncstrn_small"/>
</dbReference>
<comment type="subcellular location">
    <subcellularLocation>
        <location evidence="1">Membrane</location>
        <topology evidence="1">Single-pass type I membrane protein</topology>
    </subcellularLocation>
</comment>